<dbReference type="Proteomes" id="UP001268864">
    <property type="component" value="Unassembled WGS sequence"/>
</dbReference>
<proteinExistence type="predicted"/>
<evidence type="ECO:0000313" key="3">
    <source>
        <dbReference type="Proteomes" id="UP001268864"/>
    </source>
</evidence>
<feature type="transmembrane region" description="Helical" evidence="1">
    <location>
        <begin position="20"/>
        <end position="41"/>
    </location>
</feature>
<keyword evidence="1" id="KW-0812">Transmembrane</keyword>
<gene>
    <name evidence="2" type="ORF">NDI86_05845</name>
</gene>
<keyword evidence="1" id="KW-0472">Membrane</keyword>
<name>A0ABU2FLK5_9EURY</name>
<dbReference type="RefSeq" id="WP_310899473.1">
    <property type="nucleotide sequence ID" value="NZ_JAMQOS010000001.1"/>
</dbReference>
<keyword evidence="1" id="KW-1133">Transmembrane helix</keyword>
<evidence type="ECO:0000313" key="2">
    <source>
        <dbReference type="EMBL" id="MDS0281639.1"/>
    </source>
</evidence>
<dbReference type="EMBL" id="JAMQOS010000001">
    <property type="protein sequence ID" value="MDS0281639.1"/>
    <property type="molecule type" value="Genomic_DNA"/>
</dbReference>
<comment type="caution">
    <text evidence="2">The sequence shown here is derived from an EMBL/GenBank/DDBJ whole genome shotgun (WGS) entry which is preliminary data.</text>
</comment>
<protein>
    <submittedName>
        <fullName evidence="2">Uncharacterized protein</fullName>
    </submittedName>
</protein>
<sequence>MTATEFPGTTRRPDDTVPAVVWGTLYGHIGLFIAFGVAYIYHRRRS</sequence>
<accession>A0ABU2FLK5</accession>
<reference evidence="2 3" key="1">
    <citation type="submission" date="2022-06" db="EMBL/GenBank/DDBJ databases">
        <title>Halomicroarcula sp. a new haloarchaeum isolate from saline soil.</title>
        <authorList>
            <person name="Strakova D."/>
            <person name="Galisteo C."/>
            <person name="Sanchez-Porro C."/>
            <person name="Ventosa A."/>
        </authorList>
    </citation>
    <scope>NUCLEOTIDE SEQUENCE [LARGE SCALE GENOMIC DNA]</scope>
    <source>
        <strain evidence="2 3">S3CR25-11</strain>
    </source>
</reference>
<organism evidence="2 3">
    <name type="scientific">Haloarcula onubensis</name>
    <dbReference type="NCBI Taxonomy" id="2950539"/>
    <lineage>
        <taxon>Archaea</taxon>
        <taxon>Methanobacteriati</taxon>
        <taxon>Methanobacteriota</taxon>
        <taxon>Stenosarchaea group</taxon>
        <taxon>Halobacteria</taxon>
        <taxon>Halobacteriales</taxon>
        <taxon>Haloarculaceae</taxon>
        <taxon>Haloarcula</taxon>
    </lineage>
</organism>
<evidence type="ECO:0000256" key="1">
    <source>
        <dbReference type="SAM" id="Phobius"/>
    </source>
</evidence>
<keyword evidence="3" id="KW-1185">Reference proteome</keyword>